<gene>
    <name evidence="1" type="ORF">D5071_16585</name>
</gene>
<evidence type="ECO:0000313" key="1">
    <source>
        <dbReference type="EMBL" id="RJL49500.1"/>
    </source>
</evidence>
<dbReference type="Proteomes" id="UP000283655">
    <property type="component" value="Unassembled WGS sequence"/>
</dbReference>
<dbReference type="AlphaFoldDB" id="A0A419AT55"/>
<protein>
    <submittedName>
        <fullName evidence="1">Uncharacterized protein</fullName>
    </submittedName>
</protein>
<name>A0A419AT55_PECCA</name>
<evidence type="ECO:0000313" key="2">
    <source>
        <dbReference type="Proteomes" id="UP000283655"/>
    </source>
</evidence>
<proteinExistence type="predicted"/>
<sequence>MGHLYCSEVSISPLFRWPNSVNHFIRLGVGPKMGMVFSYLRGEGNSLSHTDLHSSFFEKCFQANA</sequence>
<comment type="caution">
    <text evidence="1">The sequence shown here is derived from an EMBL/GenBank/DDBJ whole genome shotgun (WGS) entry which is preliminary data.</text>
</comment>
<organism evidence="1 2">
    <name type="scientific">Pectobacterium carotovorum</name>
    <name type="common">Erwinia carotovora</name>
    <dbReference type="NCBI Taxonomy" id="554"/>
    <lineage>
        <taxon>Bacteria</taxon>
        <taxon>Pseudomonadati</taxon>
        <taxon>Pseudomonadota</taxon>
        <taxon>Gammaproteobacteria</taxon>
        <taxon>Enterobacterales</taxon>
        <taxon>Pectobacteriaceae</taxon>
        <taxon>Pectobacterium</taxon>
    </lineage>
</organism>
<accession>A0A419AT55</accession>
<dbReference type="EMBL" id="QZDH01000045">
    <property type="protein sequence ID" value="RJL49500.1"/>
    <property type="molecule type" value="Genomic_DNA"/>
</dbReference>
<reference evidence="1 2" key="1">
    <citation type="submission" date="2018-09" db="EMBL/GenBank/DDBJ databases">
        <title>Phylogenetic diversity of Pectobacterium and Dickeya strains causing blackleg disease of potato in Morocco.</title>
        <authorList>
            <person name="Oulghazi S."/>
            <person name="Moumni M."/>
            <person name="Faure D."/>
        </authorList>
    </citation>
    <scope>NUCLEOTIDE SEQUENCE [LARGE SCALE GENOMIC DNA]</scope>
    <source>
        <strain evidence="1 2">S1.15.11.2D</strain>
    </source>
</reference>